<sequence length="490" mass="54409">MSHQPEPQTEEAIKLAHRKLAKEKLAFLPAALEIQAAPPVKWSRSLLWIIMALMVTLIVWASWAEIDIIATAQGKIVPSGQVKVIQPLETGVVKAIFVKEGQYVKAGEKLIALDNTSSQADADRFSSEWHGYIEDLARHKAFLAKLDAVVNQDAVINSAEMDSFTSNDIISNKTLSNVIEPKVATSNTSELPINQRLLLESIWQEYQSKLNSFNSEITKLTAEKKSMLIDVGRLEKTMPIVIEREQSYYALLGTSAVSRNQYLELKQQRIDQEETLLLKRANVEQMTASIVSAQQNLHAYLSEARRNTLQEINQLTRQSESIKQELSKANRLTRLRVLISPVDGVVEELSIATIGGIVTPAQELLKIVPLSEQGGQQLEVEAGLLNKDIGFVHIGQIAEIKIDSFPFTKYGVIDGEVSDISADAIEHEQLGLLFPLKASLATDEINVNGKWVKLKPGMSVTVEVKTGTRRLMEFLLAPLMRGVSEGARER</sequence>
<accession>A0A9X1ZA15</accession>
<evidence type="ECO:0000256" key="4">
    <source>
        <dbReference type="ARBA" id="ARBA00022475"/>
    </source>
</evidence>
<evidence type="ECO:0000256" key="8">
    <source>
        <dbReference type="ARBA" id="ARBA00023136"/>
    </source>
</evidence>
<evidence type="ECO:0000256" key="5">
    <source>
        <dbReference type="ARBA" id="ARBA00022519"/>
    </source>
</evidence>
<evidence type="ECO:0000256" key="3">
    <source>
        <dbReference type="ARBA" id="ARBA00022448"/>
    </source>
</evidence>
<reference evidence="13" key="1">
    <citation type="submission" date="2022-01" db="EMBL/GenBank/DDBJ databases">
        <title>Whole genome-based taxonomy of the Shewanellaceae.</title>
        <authorList>
            <person name="Martin-Rodriguez A.J."/>
        </authorList>
    </citation>
    <scope>NUCLEOTIDE SEQUENCE</scope>
    <source>
        <strain evidence="13">DSM 23803</strain>
    </source>
</reference>
<dbReference type="EMBL" id="JAKILJ010000007">
    <property type="protein sequence ID" value="MCL1104525.1"/>
    <property type="molecule type" value="Genomic_DNA"/>
</dbReference>
<keyword evidence="10" id="KW-0175">Coiled coil</keyword>
<dbReference type="PROSITE" id="PS00543">
    <property type="entry name" value="HLYD_FAMILY"/>
    <property type="match status" value="1"/>
</dbReference>
<dbReference type="NCBIfam" id="TIGR01843">
    <property type="entry name" value="type_I_hlyD"/>
    <property type="match status" value="1"/>
</dbReference>
<evidence type="ECO:0000259" key="11">
    <source>
        <dbReference type="Pfam" id="PF25988"/>
    </source>
</evidence>
<dbReference type="InterPro" id="IPR058982">
    <property type="entry name" value="Beta-barrel_AprE"/>
</dbReference>
<dbReference type="SUPFAM" id="SSF111369">
    <property type="entry name" value="HlyD-like secretion proteins"/>
    <property type="match status" value="1"/>
</dbReference>
<dbReference type="Pfam" id="PF26002">
    <property type="entry name" value="Beta-barrel_AprE"/>
    <property type="match status" value="1"/>
</dbReference>
<evidence type="ECO:0000256" key="9">
    <source>
        <dbReference type="RuleBase" id="RU365093"/>
    </source>
</evidence>
<comment type="caution">
    <text evidence="13">The sequence shown here is derived from an EMBL/GenBank/DDBJ whole genome shotgun (WGS) entry which is preliminary data.</text>
</comment>
<dbReference type="GO" id="GO:0005886">
    <property type="term" value="C:plasma membrane"/>
    <property type="evidence" value="ECO:0007669"/>
    <property type="project" value="UniProtKB-SubCell"/>
</dbReference>
<evidence type="ECO:0000256" key="7">
    <source>
        <dbReference type="ARBA" id="ARBA00022989"/>
    </source>
</evidence>
<protein>
    <recommendedName>
        <fullName evidence="9">Membrane fusion protein (MFP) family protein</fullName>
    </recommendedName>
</protein>
<dbReference type="PANTHER" id="PTHR30386:SF27">
    <property type="entry name" value="MEMBRANE FUSION PROTEIN (MFP) FAMILY PROTEIN"/>
    <property type="match status" value="1"/>
</dbReference>
<comment type="subcellular location">
    <subcellularLocation>
        <location evidence="1 9">Cell inner membrane</location>
        <topology evidence="1 9">Single-pass membrane protein</topology>
    </subcellularLocation>
</comment>
<evidence type="ECO:0000313" key="14">
    <source>
        <dbReference type="Proteomes" id="UP001139408"/>
    </source>
</evidence>
<feature type="transmembrane region" description="Helical" evidence="9">
    <location>
        <begin position="45"/>
        <end position="63"/>
    </location>
</feature>
<evidence type="ECO:0000259" key="12">
    <source>
        <dbReference type="Pfam" id="PF26002"/>
    </source>
</evidence>
<dbReference type="AlphaFoldDB" id="A0A9X1ZA15"/>
<dbReference type="InterPro" id="IPR050739">
    <property type="entry name" value="MFP"/>
</dbReference>
<keyword evidence="4 9" id="KW-1003">Cell membrane</keyword>
<keyword evidence="7 9" id="KW-1133">Transmembrane helix</keyword>
<proteinExistence type="inferred from homology"/>
<evidence type="ECO:0000256" key="10">
    <source>
        <dbReference type="SAM" id="Coils"/>
    </source>
</evidence>
<evidence type="ECO:0000256" key="1">
    <source>
        <dbReference type="ARBA" id="ARBA00004377"/>
    </source>
</evidence>
<dbReference type="Gene3D" id="2.40.50.100">
    <property type="match status" value="1"/>
</dbReference>
<name>A0A9X1ZA15_9GAMM</name>
<dbReference type="GO" id="GO:0009306">
    <property type="term" value="P:protein secretion"/>
    <property type="evidence" value="ECO:0007669"/>
    <property type="project" value="InterPro"/>
</dbReference>
<keyword evidence="5 9" id="KW-0997">Cell inner membrane</keyword>
<dbReference type="Gene3D" id="2.40.30.170">
    <property type="match status" value="1"/>
</dbReference>
<organism evidence="13 14">
    <name type="scientific">Shewanella algicola</name>
    <dbReference type="NCBI Taxonomy" id="640633"/>
    <lineage>
        <taxon>Bacteria</taxon>
        <taxon>Pseudomonadati</taxon>
        <taxon>Pseudomonadota</taxon>
        <taxon>Gammaproteobacteria</taxon>
        <taxon>Alteromonadales</taxon>
        <taxon>Shewanellaceae</taxon>
        <taxon>Shewanella</taxon>
    </lineage>
</organism>
<dbReference type="InterPro" id="IPR059040">
    <property type="entry name" value="HH_CyaD-like"/>
</dbReference>
<gene>
    <name evidence="13" type="ORF">L2749_04525</name>
</gene>
<dbReference type="InterPro" id="IPR010129">
    <property type="entry name" value="T1SS_HlyD"/>
</dbReference>
<dbReference type="PANTHER" id="PTHR30386">
    <property type="entry name" value="MEMBRANE FUSION SUBUNIT OF EMRAB-TOLC MULTIDRUG EFFLUX PUMP"/>
    <property type="match status" value="1"/>
</dbReference>
<dbReference type="PRINTS" id="PR01490">
    <property type="entry name" value="RTXTOXIND"/>
</dbReference>
<keyword evidence="8 9" id="KW-0472">Membrane</keyword>
<keyword evidence="3 9" id="KW-0813">Transport</keyword>
<feature type="domain" description="AprE-like beta-barrel" evidence="12">
    <location>
        <begin position="378"/>
        <end position="467"/>
    </location>
</feature>
<keyword evidence="6 9" id="KW-0812">Transmembrane</keyword>
<evidence type="ECO:0000256" key="2">
    <source>
        <dbReference type="ARBA" id="ARBA00009477"/>
    </source>
</evidence>
<dbReference type="RefSeq" id="WP_188924285.1">
    <property type="nucleotide sequence ID" value="NZ_BMQI01000008.1"/>
</dbReference>
<dbReference type="InterPro" id="IPR006144">
    <property type="entry name" value="Secretion_HlyD_CS"/>
</dbReference>
<dbReference type="Proteomes" id="UP001139408">
    <property type="component" value="Unassembled WGS sequence"/>
</dbReference>
<comment type="similarity">
    <text evidence="2 9">Belongs to the membrane fusion protein (MFP) (TC 8.A.1) family.</text>
</comment>
<feature type="coiled-coil region" evidence="10">
    <location>
        <begin position="305"/>
        <end position="332"/>
    </location>
</feature>
<feature type="domain" description="CyaD-like alpha-helical hairpin" evidence="11">
    <location>
        <begin position="163"/>
        <end position="331"/>
    </location>
</feature>
<evidence type="ECO:0000256" key="6">
    <source>
        <dbReference type="ARBA" id="ARBA00022692"/>
    </source>
</evidence>
<keyword evidence="14" id="KW-1185">Reference proteome</keyword>
<evidence type="ECO:0000313" key="13">
    <source>
        <dbReference type="EMBL" id="MCL1104525.1"/>
    </source>
</evidence>
<dbReference type="Pfam" id="PF25988">
    <property type="entry name" value="HH_CyaD"/>
    <property type="match status" value="1"/>
</dbReference>